<evidence type="ECO:0000313" key="1">
    <source>
        <dbReference type="EMBL" id="QNG51648.1"/>
    </source>
</evidence>
<organism evidence="1 2">
    <name type="scientific">Pseudonocardia petroleophila</name>
    <dbReference type="NCBI Taxonomy" id="37331"/>
    <lineage>
        <taxon>Bacteria</taxon>
        <taxon>Bacillati</taxon>
        <taxon>Actinomycetota</taxon>
        <taxon>Actinomycetes</taxon>
        <taxon>Pseudonocardiales</taxon>
        <taxon>Pseudonocardiaceae</taxon>
        <taxon>Pseudonocardia</taxon>
    </lineage>
</organism>
<evidence type="ECO:0000313" key="2">
    <source>
        <dbReference type="Proteomes" id="UP000515728"/>
    </source>
</evidence>
<protein>
    <submittedName>
        <fullName evidence="1">Uncharacterized protein</fullName>
    </submittedName>
</protein>
<proteinExistence type="predicted"/>
<keyword evidence="2" id="KW-1185">Reference proteome</keyword>
<accession>A0A7G7MFT7</accession>
<dbReference type="Proteomes" id="UP000515728">
    <property type="component" value="Chromosome"/>
</dbReference>
<sequence length="66" mass="7634">MSYDLDLRCPNRTRRLFAKLGPGYVEASCQDCRKSIRVEQPDVQHVLHRYSVLSGRLLETVIERAS</sequence>
<dbReference type="AlphaFoldDB" id="A0A7G7MFT7"/>
<name>A0A7G7MFT7_9PSEU</name>
<dbReference type="KEGG" id="ppel:H6H00_26670"/>
<dbReference type="EMBL" id="CP060131">
    <property type="protein sequence ID" value="QNG51648.1"/>
    <property type="molecule type" value="Genomic_DNA"/>
</dbReference>
<dbReference type="RefSeq" id="WP_185718402.1">
    <property type="nucleotide sequence ID" value="NZ_BAAAWI010000001.1"/>
</dbReference>
<gene>
    <name evidence="1" type="ORF">H6H00_26670</name>
</gene>
<reference evidence="1 2" key="1">
    <citation type="submission" date="2020-08" db="EMBL/GenBank/DDBJ databases">
        <authorList>
            <person name="Mo P."/>
        </authorList>
    </citation>
    <scope>NUCLEOTIDE SEQUENCE [LARGE SCALE GENOMIC DNA]</scope>
    <source>
        <strain evidence="1 2">CGMCC 4.1532</strain>
    </source>
</reference>